<dbReference type="Pfam" id="PF00046">
    <property type="entry name" value="Homeodomain"/>
    <property type="match status" value="1"/>
</dbReference>
<evidence type="ECO:0000256" key="5">
    <source>
        <dbReference type="PROSITE-ProRule" id="PRU00108"/>
    </source>
</evidence>
<dbReference type="GO" id="GO:0000981">
    <property type="term" value="F:DNA-binding transcription factor activity, RNA polymerase II-specific"/>
    <property type="evidence" value="ECO:0007669"/>
    <property type="project" value="TreeGrafter"/>
</dbReference>
<comment type="caution">
    <text evidence="9">The sequence shown here is derived from an EMBL/GenBank/DDBJ whole genome shotgun (WGS) entry which is preliminary data.</text>
</comment>
<dbReference type="EMBL" id="CAJNOR010004230">
    <property type="protein sequence ID" value="CAF1485993.1"/>
    <property type="molecule type" value="Genomic_DNA"/>
</dbReference>
<sequence>MSSQSRHVYTRNERMILEASFASEPHPNIQEKERLAKLLNCNLIQISNWFQNHRRRLKKQTKIKTKTIIKDELIIPTPHDASYYQFPTAEVTTCPYCLNHDQTSYYYHWSPSQYILSHESYNTQPISFDESVAYKT</sequence>
<gene>
    <name evidence="8" type="ORF">EDS130_LOCUS11846</name>
    <name evidence="9" type="ORF">XAT740_LOCUS38809</name>
</gene>
<dbReference type="AlphaFoldDB" id="A0A815SBM5"/>
<evidence type="ECO:0000256" key="6">
    <source>
        <dbReference type="RuleBase" id="RU000682"/>
    </source>
</evidence>
<dbReference type="GO" id="GO:0000977">
    <property type="term" value="F:RNA polymerase II transcription regulatory region sequence-specific DNA binding"/>
    <property type="evidence" value="ECO:0007669"/>
    <property type="project" value="TreeGrafter"/>
</dbReference>
<keyword evidence="10" id="KW-1185">Reference proteome</keyword>
<name>A0A815SBM5_ADIRI</name>
<accession>A0A815SBM5</accession>
<dbReference type="Gene3D" id="1.10.10.60">
    <property type="entry name" value="Homeodomain-like"/>
    <property type="match status" value="1"/>
</dbReference>
<dbReference type="InterPro" id="IPR009057">
    <property type="entry name" value="Homeodomain-like_sf"/>
</dbReference>
<evidence type="ECO:0000256" key="2">
    <source>
        <dbReference type="ARBA" id="ARBA00023125"/>
    </source>
</evidence>
<dbReference type="SUPFAM" id="SSF46689">
    <property type="entry name" value="Homeodomain-like"/>
    <property type="match status" value="1"/>
</dbReference>
<dbReference type="GO" id="GO:0005634">
    <property type="term" value="C:nucleus"/>
    <property type="evidence" value="ECO:0007669"/>
    <property type="project" value="UniProtKB-SubCell"/>
</dbReference>
<feature type="domain" description="Homeobox" evidence="7">
    <location>
        <begin position="1"/>
        <end position="60"/>
    </location>
</feature>
<evidence type="ECO:0000313" key="8">
    <source>
        <dbReference type="EMBL" id="CAF0941543.1"/>
    </source>
</evidence>
<keyword evidence="3 5" id="KW-0371">Homeobox</keyword>
<dbReference type="InterPro" id="IPR051306">
    <property type="entry name" value="Homeobox_regulator"/>
</dbReference>
<evidence type="ECO:0000259" key="7">
    <source>
        <dbReference type="PROSITE" id="PS50071"/>
    </source>
</evidence>
<organism evidence="9 10">
    <name type="scientific">Adineta ricciae</name>
    <name type="common">Rotifer</name>
    <dbReference type="NCBI Taxonomy" id="249248"/>
    <lineage>
        <taxon>Eukaryota</taxon>
        <taxon>Metazoa</taxon>
        <taxon>Spiralia</taxon>
        <taxon>Gnathifera</taxon>
        <taxon>Rotifera</taxon>
        <taxon>Eurotatoria</taxon>
        <taxon>Bdelloidea</taxon>
        <taxon>Adinetida</taxon>
        <taxon>Adinetidae</taxon>
        <taxon>Adineta</taxon>
    </lineage>
</organism>
<dbReference type="PANTHER" id="PTHR46123">
    <property type="entry name" value="MIX-TYPE HOMEOBOX GENE 1-RELATED"/>
    <property type="match status" value="1"/>
</dbReference>
<evidence type="ECO:0000256" key="4">
    <source>
        <dbReference type="ARBA" id="ARBA00023242"/>
    </source>
</evidence>
<dbReference type="InterPro" id="IPR001356">
    <property type="entry name" value="HD"/>
</dbReference>
<dbReference type="PANTHER" id="PTHR46123:SF4">
    <property type="entry name" value="MIX-TYPE HOMEOBOX GENE 1-RELATED"/>
    <property type="match status" value="1"/>
</dbReference>
<comment type="subcellular location">
    <subcellularLocation>
        <location evidence="1 5 6">Nucleus</location>
    </subcellularLocation>
</comment>
<keyword evidence="2 5" id="KW-0238">DNA-binding</keyword>
<feature type="DNA-binding region" description="Homeobox" evidence="5">
    <location>
        <begin position="3"/>
        <end position="61"/>
    </location>
</feature>
<dbReference type="PROSITE" id="PS50071">
    <property type="entry name" value="HOMEOBOX_2"/>
    <property type="match status" value="1"/>
</dbReference>
<evidence type="ECO:0000313" key="9">
    <source>
        <dbReference type="EMBL" id="CAF1485993.1"/>
    </source>
</evidence>
<evidence type="ECO:0000256" key="1">
    <source>
        <dbReference type="ARBA" id="ARBA00004123"/>
    </source>
</evidence>
<proteinExistence type="predicted"/>
<dbReference type="Proteomes" id="UP000663852">
    <property type="component" value="Unassembled WGS sequence"/>
</dbReference>
<dbReference type="Proteomes" id="UP000663828">
    <property type="component" value="Unassembled WGS sequence"/>
</dbReference>
<keyword evidence="4 5" id="KW-0539">Nucleus</keyword>
<evidence type="ECO:0000256" key="3">
    <source>
        <dbReference type="ARBA" id="ARBA00023155"/>
    </source>
</evidence>
<dbReference type="SMART" id="SM00389">
    <property type="entry name" value="HOX"/>
    <property type="match status" value="1"/>
</dbReference>
<reference evidence="9" key="1">
    <citation type="submission" date="2021-02" db="EMBL/GenBank/DDBJ databases">
        <authorList>
            <person name="Nowell W R."/>
        </authorList>
    </citation>
    <scope>NUCLEOTIDE SEQUENCE</scope>
</reference>
<dbReference type="OrthoDB" id="6159439at2759"/>
<dbReference type="EMBL" id="CAJNOJ010000044">
    <property type="protein sequence ID" value="CAF0941543.1"/>
    <property type="molecule type" value="Genomic_DNA"/>
</dbReference>
<dbReference type="CDD" id="cd00086">
    <property type="entry name" value="homeodomain"/>
    <property type="match status" value="1"/>
</dbReference>
<evidence type="ECO:0000313" key="10">
    <source>
        <dbReference type="Proteomes" id="UP000663828"/>
    </source>
</evidence>
<protein>
    <recommendedName>
        <fullName evidence="7">Homeobox domain-containing protein</fullName>
    </recommendedName>
</protein>